<protein>
    <recommendedName>
        <fullName evidence="5">PA14 domain-containing protein</fullName>
    </recommendedName>
</protein>
<dbReference type="RefSeq" id="WP_204039095.1">
    <property type="nucleotide sequence ID" value="NZ_BOOA01000003.1"/>
</dbReference>
<dbReference type="Pfam" id="PF20220">
    <property type="entry name" value="ABC_toxin_N"/>
    <property type="match status" value="1"/>
</dbReference>
<dbReference type="InterPro" id="IPR046839">
    <property type="entry name" value="ABC_toxin_N"/>
</dbReference>
<sequence>MGVFVAANFQVVGTVRDDTGSPVSGGVAVEILDLRFGGEHLVGTAQVRPDGTFALVFDPEPVRTSPQASLDLVVQVIRSDEREVLARSEPRFDATPHERVDVVLPAGVAPVLDEYSRLVGDLGRTLAGESAVSLASFVEAGERRDVTFAAAKSGWDARAVAMASLADREAADSGIPAPLHYALYRAGLPAGQRLWALAPAGVIESVWSRAAEQGIIAPELAAEIPAGLDAARDLAAKAVLDLPTGAGDGRLGDLLQAALPDEADRDRFARIYRDHRTAPEELWPRVREEFPDRAGRLELDGALATLTRNNAPLIAKLHDGAAPSRVGDLAAAGYHRADRWRADLTADVPVPDDIPGDDETERRDAYAAVLAEELRLRHPTAVLAAEVAEGAIPVGGPEGTDRAVAEFLAGNHDTFELTVHPIDDFLGSRAIELAQPVRDEVATLQRIVAVAPSPDAVRGLRTLGFDSARAVALHGESAFVSRFAADLGGADAARETFRRSDQVHSAALATATSHLVARAAPDVFAVPRGGPAAATGPGARALAAGESAALATVRTLPNLETLFGPGDTGACEHCESVLSPAAYLVDLLEFLDVQPQGGGRSPLEVLLSRRPDLQHIALSCENTEVELPYVDLANEILEHVVVNATIDGYRGHDVAPGTSTADLLASPQFVNEAAYTALRGASYPLLLPWDQRLAALRAYLAKAGVPLRDAMAALAADDANGRAWSDIVRERVGVSPAERDLLTKPAVTAQALFGDDPARVNETQLLNGVGNARRLARRLGLTPAELVSLIRTRFVNPDADLLDPLSTLGVNLSAIQRLRDGTMTPAAFKAALRPNLDTTPFGGDVVAWLAARHDRIMNIVVLTDPTGQEPPAGDSTGAFARMELRRALPDTARNRLRAVDLLGIARFVRLRARLGWSIERTDEVVSALWPAPVPVTGTPADARRALDTGFDTVLVRLGHLLTAADLLGLDVQDDLPWLLGCFAPLGDRGPDAPYRRLFPSSALLGNDPAFGPGPLPPDARLLDHGPALQAALKLTAEEFAVVARAAAVGPATPLTVASISLLFRYGYLARALRLGVTELVGLIDATGWQPFAPLDGPDPDFLKLVRLAQSVRDSGLPVARLVALAHGTDAVPDAAVMTVLRAVRAGLADRRAPAGAQWSESALRTVLTSVFPPDVSDAFLGLLAGASTYTTVYRQDQAALPAPVLAVAPGLSYDATRGLLIHRGVLTPEAAAAVAALPGLPARLAEAVTGLANAGQAEYLPLFRAHPALEQRWRVWAATPADPADPAGEAKRAALGTALLEELRPSLRRRQLAEALGAATSIAPDSIAALVGDAAAMPGSAPGRAAGEDLAAVTATGLTARFWAGPVTGPPVRTAIAPAADYAPGGADLRQAAGVANGPISGVWAAAVDPPVPGAYVLTVEADGTAVTLQLDGRPVTLRREGTTWTADPAELAPGTRLELTATGLTARLRLRWQAAGLAPEILPGAACCPADIVAAFTGAYRRLQAALELAGALGLSIRELLSFARSGWLSAVPVPANAAARSALVHAVAALARYRRLRERWSVTGTAIVEALDRAQPDPASIAALTGVTPAAVAEAATHLAADLRSLDGLWRVADLLDLSRTVVLPVPALARVLRTTPTAQDVRDVRDALRSRYDDAAWADVARPIHNELRKAARDALVGRVLHMENPDPDLSVDAVTGGFATPDQLFEKLLVDVQMDPCMTTSRIAQAISTVQLFVARFLLNLEPEVSPRAIDPQRWEAMKRYRVWEANRRVFLFPENWLDPELRDDKSPFFREVESELLQSDITDQAAATALGHYLERLDEVANLEIAGMHVQERDAAGTGVPDPLVHVIGRTSGAKRGYFHRTLDGTWRPWERVNVDVPDDPVLPVIWKGRFLLFWLTVSKQPDRRQPGPFAASASQDARVGDLPLRDFNLKATATLTVSLFWSEYYNGRWQSPRTSDPDRPIDLGAQFSVIGDPLSLRLASDIETDTLGVRDSLGIVVLNPSPGGTGNSHFRLFTTHSLPVRKQDDTGGAPGFPADRQFSTVGPFTVSFRDDPFHELTVLRASHLPYRGVGPMHRLKDPHRAPFFFQDSRHVFYVHPDPTDAVSVTFGVFPGPIAAPPNFPEL</sequence>
<accession>A0A919Q794</accession>
<feature type="domain" description="Neuraminidase-like" evidence="1">
    <location>
        <begin position="1828"/>
        <end position="1962"/>
    </location>
</feature>
<dbReference type="EMBL" id="BOOA01000003">
    <property type="protein sequence ID" value="GIH22243.1"/>
    <property type="molecule type" value="Genomic_DNA"/>
</dbReference>
<comment type="caution">
    <text evidence="3">The sequence shown here is derived from an EMBL/GenBank/DDBJ whole genome shotgun (WGS) entry which is preliminary data.</text>
</comment>
<keyword evidence="4" id="KW-1185">Reference proteome</keyword>
<dbReference type="Pfam" id="PF18413">
    <property type="entry name" value="Neuraminidase"/>
    <property type="match status" value="1"/>
</dbReference>
<organism evidence="3 4">
    <name type="scientific">Acrocarpospora phusangensis</name>
    <dbReference type="NCBI Taxonomy" id="1070424"/>
    <lineage>
        <taxon>Bacteria</taxon>
        <taxon>Bacillati</taxon>
        <taxon>Actinomycetota</taxon>
        <taxon>Actinomycetes</taxon>
        <taxon>Streptosporangiales</taxon>
        <taxon>Streptosporangiaceae</taxon>
        <taxon>Acrocarpospora</taxon>
    </lineage>
</organism>
<evidence type="ECO:0000259" key="2">
    <source>
        <dbReference type="Pfam" id="PF20220"/>
    </source>
</evidence>
<evidence type="ECO:0000313" key="3">
    <source>
        <dbReference type="EMBL" id="GIH22243.1"/>
    </source>
</evidence>
<evidence type="ECO:0000259" key="1">
    <source>
        <dbReference type="Pfam" id="PF18413"/>
    </source>
</evidence>
<feature type="domain" description="ABC toxin N-terminal" evidence="2">
    <location>
        <begin position="1669"/>
        <end position="1798"/>
    </location>
</feature>
<reference evidence="3" key="1">
    <citation type="submission" date="2021-01" db="EMBL/GenBank/DDBJ databases">
        <title>Whole genome shotgun sequence of Acrocarpospora phusangensis NBRC 108782.</title>
        <authorList>
            <person name="Komaki H."/>
            <person name="Tamura T."/>
        </authorList>
    </citation>
    <scope>NUCLEOTIDE SEQUENCE</scope>
    <source>
        <strain evidence="3">NBRC 108782</strain>
    </source>
</reference>
<dbReference type="InterPro" id="IPR041079">
    <property type="entry name" value="Neuraminidase-like"/>
</dbReference>
<evidence type="ECO:0008006" key="5">
    <source>
        <dbReference type="Google" id="ProtNLM"/>
    </source>
</evidence>
<dbReference type="Proteomes" id="UP000640052">
    <property type="component" value="Unassembled WGS sequence"/>
</dbReference>
<name>A0A919Q794_9ACTN</name>
<proteinExistence type="predicted"/>
<gene>
    <name evidence="3" type="ORF">Aph01nite_05530</name>
</gene>
<evidence type="ECO:0000313" key="4">
    <source>
        <dbReference type="Proteomes" id="UP000640052"/>
    </source>
</evidence>